<feature type="transmembrane region" description="Helical" evidence="6">
    <location>
        <begin position="340"/>
        <end position="358"/>
    </location>
</feature>
<organism evidence="7 8">
    <name type="scientific">Pseudomonas syringae pv. aceris</name>
    <dbReference type="NCBI Taxonomy" id="199198"/>
    <lineage>
        <taxon>Bacteria</taxon>
        <taxon>Pseudomonadati</taxon>
        <taxon>Pseudomonadota</taxon>
        <taxon>Gammaproteobacteria</taxon>
        <taxon>Pseudomonadales</taxon>
        <taxon>Pseudomonadaceae</taxon>
        <taxon>Pseudomonas</taxon>
        <taxon>Pseudomonas syringae</taxon>
    </lineage>
</organism>
<feature type="transmembrane region" description="Helical" evidence="6">
    <location>
        <begin position="66"/>
        <end position="86"/>
    </location>
</feature>
<feature type="transmembrane region" description="Helical" evidence="6">
    <location>
        <begin position="7"/>
        <end position="27"/>
    </location>
</feature>
<feature type="transmembrane region" description="Helical" evidence="6">
    <location>
        <begin position="302"/>
        <end position="319"/>
    </location>
</feature>
<evidence type="ECO:0000256" key="5">
    <source>
        <dbReference type="ARBA" id="ARBA00023136"/>
    </source>
</evidence>
<evidence type="ECO:0000313" key="8">
    <source>
        <dbReference type="Proteomes" id="UP000050297"/>
    </source>
</evidence>
<dbReference type="RefSeq" id="WP_003404634.1">
    <property type="nucleotide sequence ID" value="NZ_LGAR01000133.1"/>
</dbReference>
<dbReference type="InterPro" id="IPR036259">
    <property type="entry name" value="MFS_trans_sf"/>
</dbReference>
<dbReference type="Proteomes" id="UP000050297">
    <property type="component" value="Unassembled WGS sequence"/>
</dbReference>
<dbReference type="PANTHER" id="PTHR23513:SF6">
    <property type="entry name" value="MAJOR FACILITATOR SUPERFAMILY ASSOCIATED DOMAIN-CONTAINING PROTEIN"/>
    <property type="match status" value="1"/>
</dbReference>
<proteinExistence type="predicted"/>
<sequence length="397" mass="42719">MLKLLGSYVITTVCSWAIAFLIPLYIYELTASPIWTSLAFFAAMAPYIVVTPFAGVWSDRYSKRRFLIAGDVLNIGIGALMYAAVSTQSGETLSIMLLLLSFMLASVGATHHPVFQSIAPALIEGQKLHRFNAIVNAIDNIIRIVAPIGVSAALAFTNKDSILLFGVAGFVISVPLCYLLSEQGKPPTAETRVLTELKNGLLYVVRHRELFSFVLLFFFCNFGFALIGASLIYIYTTLLAVPLIDIGYYYGLIGAGAVTGSALGSVLVKRFHAGILIRRSCLLAGVFALAGALTTAPWPLSALWALSTCCQSIVVVAFFTYRQQAVPLAILGRTVGITRLIAYLAIPPASLLSGWLLLQFASSAVILALGGTSIIFASMCAYFLTRSERPTVYGGVR</sequence>
<gene>
    <name evidence="7" type="ORF">ALO91_01924</name>
</gene>
<keyword evidence="3 6" id="KW-0812">Transmembrane</keyword>
<feature type="transmembrane region" description="Helical" evidence="6">
    <location>
        <begin position="364"/>
        <end position="384"/>
    </location>
</feature>
<dbReference type="AlphaFoldDB" id="A0A0L8INE8"/>
<feature type="transmembrane region" description="Helical" evidence="6">
    <location>
        <begin position="280"/>
        <end position="296"/>
    </location>
</feature>
<comment type="subcellular location">
    <subcellularLocation>
        <location evidence="1">Cell membrane</location>
        <topology evidence="1">Multi-pass membrane protein</topology>
    </subcellularLocation>
</comment>
<name>A0A0L8INE8_PSESX</name>
<feature type="transmembrane region" description="Helical" evidence="6">
    <location>
        <begin position="33"/>
        <end position="54"/>
    </location>
</feature>
<evidence type="ECO:0000256" key="2">
    <source>
        <dbReference type="ARBA" id="ARBA00022475"/>
    </source>
</evidence>
<keyword evidence="4 6" id="KW-1133">Transmembrane helix</keyword>
<dbReference type="Gene3D" id="1.20.1250.20">
    <property type="entry name" value="MFS general substrate transporter like domains"/>
    <property type="match status" value="1"/>
</dbReference>
<dbReference type="Pfam" id="PF07690">
    <property type="entry name" value="MFS_1"/>
    <property type="match status" value="1"/>
</dbReference>
<evidence type="ECO:0000313" key="7">
    <source>
        <dbReference type="EMBL" id="KPW12918.1"/>
    </source>
</evidence>
<evidence type="ECO:0000256" key="1">
    <source>
        <dbReference type="ARBA" id="ARBA00004651"/>
    </source>
</evidence>
<dbReference type="CDD" id="cd06173">
    <property type="entry name" value="MFS_MefA_like"/>
    <property type="match status" value="1"/>
</dbReference>
<feature type="transmembrane region" description="Helical" evidence="6">
    <location>
        <begin position="210"/>
        <end position="235"/>
    </location>
</feature>
<comment type="caution">
    <text evidence="7">The sequence shown here is derived from an EMBL/GenBank/DDBJ whole genome shotgun (WGS) entry which is preliminary data.</text>
</comment>
<dbReference type="PANTHER" id="PTHR23513">
    <property type="entry name" value="INTEGRAL MEMBRANE EFFLUX PROTEIN-RELATED"/>
    <property type="match status" value="1"/>
</dbReference>
<feature type="transmembrane region" description="Helical" evidence="6">
    <location>
        <begin position="247"/>
        <end position="268"/>
    </location>
</feature>
<reference evidence="7 8" key="1">
    <citation type="submission" date="2015-09" db="EMBL/GenBank/DDBJ databases">
        <title>Genome announcement of multiple Pseudomonas syringae strains.</title>
        <authorList>
            <person name="Thakur S."/>
            <person name="Wang P.W."/>
            <person name="Gong Y."/>
            <person name="Weir B.S."/>
            <person name="Guttman D.S."/>
        </authorList>
    </citation>
    <scope>NUCLEOTIDE SEQUENCE [LARGE SCALE GENOMIC DNA]</scope>
    <source>
        <strain evidence="7 8">ICMP2802</strain>
    </source>
</reference>
<keyword evidence="2" id="KW-1003">Cell membrane</keyword>
<protein>
    <submittedName>
        <fullName evidence="7">Macrolide-efflux protein</fullName>
    </submittedName>
</protein>
<feature type="transmembrane region" description="Helical" evidence="6">
    <location>
        <begin position="92"/>
        <end position="110"/>
    </location>
</feature>
<dbReference type="InterPro" id="IPR011701">
    <property type="entry name" value="MFS"/>
</dbReference>
<dbReference type="PATRIC" id="fig|199198.4.peg.2063"/>
<dbReference type="SUPFAM" id="SSF103473">
    <property type="entry name" value="MFS general substrate transporter"/>
    <property type="match status" value="1"/>
</dbReference>
<accession>A0A0L8INE8</accession>
<evidence type="ECO:0000256" key="3">
    <source>
        <dbReference type="ARBA" id="ARBA00022692"/>
    </source>
</evidence>
<feature type="transmembrane region" description="Helical" evidence="6">
    <location>
        <begin position="162"/>
        <end position="180"/>
    </location>
</feature>
<evidence type="ECO:0000256" key="6">
    <source>
        <dbReference type="SAM" id="Phobius"/>
    </source>
</evidence>
<dbReference type="GO" id="GO:0022857">
    <property type="term" value="F:transmembrane transporter activity"/>
    <property type="evidence" value="ECO:0007669"/>
    <property type="project" value="InterPro"/>
</dbReference>
<dbReference type="EMBL" id="LJPM01000491">
    <property type="protein sequence ID" value="KPW12918.1"/>
    <property type="molecule type" value="Genomic_DNA"/>
</dbReference>
<dbReference type="GO" id="GO:0005886">
    <property type="term" value="C:plasma membrane"/>
    <property type="evidence" value="ECO:0007669"/>
    <property type="project" value="UniProtKB-SubCell"/>
</dbReference>
<evidence type="ECO:0000256" key="4">
    <source>
        <dbReference type="ARBA" id="ARBA00022989"/>
    </source>
</evidence>
<keyword evidence="5 6" id="KW-0472">Membrane</keyword>